<dbReference type="AlphaFoldDB" id="A0A5D4SXD2"/>
<feature type="transmembrane region" description="Helical" evidence="1">
    <location>
        <begin position="118"/>
        <end position="141"/>
    </location>
</feature>
<name>A0A5D4SXD2_9BACI</name>
<reference evidence="2 3" key="1">
    <citation type="submission" date="2019-08" db="EMBL/GenBank/DDBJ databases">
        <title>Bacillus genomes from the desert of Cuatro Cienegas, Coahuila.</title>
        <authorList>
            <person name="Olmedo-Alvarez G."/>
        </authorList>
    </citation>
    <scope>NUCLEOTIDE SEQUENCE [LARGE SCALE GENOMIC DNA]</scope>
    <source>
        <strain evidence="2 3">CH98b_3T</strain>
    </source>
</reference>
<protein>
    <submittedName>
        <fullName evidence="2">Uncharacterized protein</fullName>
    </submittedName>
</protein>
<dbReference type="Proteomes" id="UP000324517">
    <property type="component" value="Unassembled WGS sequence"/>
</dbReference>
<proteinExistence type="predicted"/>
<keyword evidence="1" id="KW-1133">Transmembrane helix</keyword>
<evidence type="ECO:0000313" key="2">
    <source>
        <dbReference type="EMBL" id="TYS67975.1"/>
    </source>
</evidence>
<dbReference type="OrthoDB" id="9950191at2"/>
<sequence>MQDFIIILVILSITASPILYFRIGKKKIGYLNLFTVGLFLVTWGTGLWMGIEFDWNIIIIFWFPSLIISTLLLLVAASYIFYKVAPNINRVLLPLIILVVMAISYHLNRYVIVFDVSLFFDIILVYLTPMFLFTILIIGAFQYDRGVGRQQT</sequence>
<feature type="transmembrane region" description="Helical" evidence="1">
    <location>
        <begin position="57"/>
        <end position="82"/>
    </location>
</feature>
<accession>A0A5D4SXD2</accession>
<keyword evidence="1" id="KW-0812">Transmembrane</keyword>
<feature type="transmembrane region" description="Helical" evidence="1">
    <location>
        <begin position="91"/>
        <end position="112"/>
    </location>
</feature>
<evidence type="ECO:0000256" key="1">
    <source>
        <dbReference type="SAM" id="Phobius"/>
    </source>
</evidence>
<dbReference type="RefSeq" id="WP_010198825.1">
    <property type="nucleotide sequence ID" value="NZ_JBNILI010000004.1"/>
</dbReference>
<comment type="caution">
    <text evidence="2">The sequence shown here is derived from an EMBL/GenBank/DDBJ whole genome shotgun (WGS) entry which is preliminary data.</text>
</comment>
<dbReference type="EMBL" id="VTET01000011">
    <property type="protein sequence ID" value="TYS67975.1"/>
    <property type="molecule type" value="Genomic_DNA"/>
</dbReference>
<gene>
    <name evidence="2" type="ORF">FZC75_18425</name>
</gene>
<keyword evidence="1" id="KW-0472">Membrane</keyword>
<feature type="transmembrane region" description="Helical" evidence="1">
    <location>
        <begin position="30"/>
        <end position="51"/>
    </location>
</feature>
<evidence type="ECO:0000313" key="3">
    <source>
        <dbReference type="Proteomes" id="UP000324517"/>
    </source>
</evidence>
<organism evidence="2 3">
    <name type="scientific">Sutcliffiella horikoshii</name>
    <dbReference type="NCBI Taxonomy" id="79883"/>
    <lineage>
        <taxon>Bacteria</taxon>
        <taxon>Bacillati</taxon>
        <taxon>Bacillota</taxon>
        <taxon>Bacilli</taxon>
        <taxon>Bacillales</taxon>
        <taxon>Bacillaceae</taxon>
        <taxon>Sutcliffiella</taxon>
    </lineage>
</organism>
<feature type="transmembrane region" description="Helical" evidence="1">
    <location>
        <begin position="6"/>
        <end position="23"/>
    </location>
</feature>